<evidence type="ECO:0000259" key="7">
    <source>
        <dbReference type="PROSITE" id="PS50846"/>
    </source>
</evidence>
<feature type="domain" description="HMA" evidence="7">
    <location>
        <begin position="5"/>
        <end position="72"/>
    </location>
</feature>
<comment type="similarity">
    <text evidence="5">Belongs to the HIPP family.</text>
</comment>
<sequence>MKLLLQKIVLKLELNDVKDKQKAMKAVSILQGIDSIRIDTNAKTMTVIGSVDPVSVVTKLRKFWHTNIVSIGPAKEEKKEEPKKEEAKKEEAKEEKKEEAKEESKKEEIKEEAKKEDAKKEVPKKEPLESQMTPEFVNPYKFYYYPPMNYNPYPTAQYYYAPSAQDNPNSCNIM</sequence>
<evidence type="ECO:0000313" key="8">
    <source>
        <dbReference type="EMBL" id="KAG6504905.1"/>
    </source>
</evidence>
<evidence type="ECO:0000256" key="5">
    <source>
        <dbReference type="ARBA" id="ARBA00024045"/>
    </source>
</evidence>
<dbReference type="PANTHER" id="PTHR45811:SF49">
    <property type="entry name" value="OS04G0667600 PROTEIN"/>
    <property type="match status" value="1"/>
</dbReference>
<keyword evidence="3" id="KW-0449">Lipoprotein</keyword>
<organism evidence="8 9">
    <name type="scientific">Zingiber officinale</name>
    <name type="common">Ginger</name>
    <name type="synonym">Amomum zingiber</name>
    <dbReference type="NCBI Taxonomy" id="94328"/>
    <lineage>
        <taxon>Eukaryota</taxon>
        <taxon>Viridiplantae</taxon>
        <taxon>Streptophyta</taxon>
        <taxon>Embryophyta</taxon>
        <taxon>Tracheophyta</taxon>
        <taxon>Spermatophyta</taxon>
        <taxon>Magnoliopsida</taxon>
        <taxon>Liliopsida</taxon>
        <taxon>Zingiberales</taxon>
        <taxon>Zingiberaceae</taxon>
        <taxon>Zingiber</taxon>
    </lineage>
</organism>
<evidence type="ECO:0000256" key="3">
    <source>
        <dbReference type="ARBA" id="ARBA00023288"/>
    </source>
</evidence>
<keyword evidence="4" id="KW-0636">Prenylation</keyword>
<reference evidence="8 9" key="1">
    <citation type="submission" date="2020-08" db="EMBL/GenBank/DDBJ databases">
        <title>Plant Genome Project.</title>
        <authorList>
            <person name="Zhang R.-G."/>
        </authorList>
    </citation>
    <scope>NUCLEOTIDE SEQUENCE [LARGE SCALE GENOMIC DNA]</scope>
    <source>
        <tissue evidence="8">Rhizome</tissue>
    </source>
</reference>
<evidence type="ECO:0000256" key="6">
    <source>
        <dbReference type="SAM" id="MobiDB-lite"/>
    </source>
</evidence>
<dbReference type="PROSITE" id="PS50846">
    <property type="entry name" value="HMA_2"/>
    <property type="match status" value="1"/>
</dbReference>
<dbReference type="InterPro" id="IPR006121">
    <property type="entry name" value="HMA_dom"/>
</dbReference>
<evidence type="ECO:0000256" key="1">
    <source>
        <dbReference type="ARBA" id="ARBA00022481"/>
    </source>
</evidence>
<dbReference type="GO" id="GO:0046872">
    <property type="term" value="F:metal ion binding"/>
    <property type="evidence" value="ECO:0007669"/>
    <property type="project" value="UniProtKB-KW"/>
</dbReference>
<feature type="region of interest" description="Disordered" evidence="6">
    <location>
        <begin position="71"/>
        <end position="130"/>
    </location>
</feature>
<dbReference type="EMBL" id="JACMSC010000010">
    <property type="protein sequence ID" value="KAG6504905.1"/>
    <property type="molecule type" value="Genomic_DNA"/>
</dbReference>
<dbReference type="Proteomes" id="UP000734854">
    <property type="component" value="Unassembled WGS sequence"/>
</dbReference>
<comment type="caution">
    <text evidence="8">The sequence shown here is derived from an EMBL/GenBank/DDBJ whole genome shotgun (WGS) entry which is preliminary data.</text>
</comment>
<dbReference type="InterPro" id="IPR051863">
    <property type="entry name" value="HIPP"/>
</dbReference>
<evidence type="ECO:0000256" key="2">
    <source>
        <dbReference type="ARBA" id="ARBA00022723"/>
    </source>
</evidence>
<feature type="compositionally biased region" description="Basic and acidic residues" evidence="6">
    <location>
        <begin position="74"/>
        <end position="128"/>
    </location>
</feature>
<dbReference type="Gene3D" id="3.30.70.100">
    <property type="match status" value="1"/>
</dbReference>
<gene>
    <name evidence="8" type="ORF">ZIOFF_037253</name>
</gene>
<keyword evidence="2" id="KW-0479">Metal-binding</keyword>
<keyword evidence="1" id="KW-0488">Methylation</keyword>
<dbReference type="AlphaFoldDB" id="A0A8J5GFN3"/>
<dbReference type="Pfam" id="PF00403">
    <property type="entry name" value="HMA"/>
    <property type="match status" value="1"/>
</dbReference>
<dbReference type="PANTHER" id="PTHR45811">
    <property type="entry name" value="COPPER TRANSPORT PROTEIN FAMILY-RELATED"/>
    <property type="match status" value="1"/>
</dbReference>
<evidence type="ECO:0000256" key="4">
    <source>
        <dbReference type="ARBA" id="ARBA00023289"/>
    </source>
</evidence>
<proteinExistence type="inferred from homology"/>
<name>A0A8J5GFN3_ZINOF</name>
<evidence type="ECO:0000313" key="9">
    <source>
        <dbReference type="Proteomes" id="UP000734854"/>
    </source>
</evidence>
<keyword evidence="9" id="KW-1185">Reference proteome</keyword>
<accession>A0A8J5GFN3</accession>
<protein>
    <recommendedName>
        <fullName evidence="7">HMA domain-containing protein</fullName>
    </recommendedName>
</protein>